<dbReference type="PANTHER" id="PTHR39639:SF1">
    <property type="entry name" value="DUF262 DOMAIN-CONTAINING PROTEIN"/>
    <property type="match status" value="1"/>
</dbReference>
<feature type="domain" description="GmrSD restriction endonucleases N-terminal" evidence="1">
    <location>
        <begin position="22"/>
        <end position="168"/>
    </location>
</feature>
<dbReference type="EMBL" id="MTSD02000004">
    <property type="protein sequence ID" value="OOV86832.1"/>
    <property type="molecule type" value="Genomic_DNA"/>
</dbReference>
<reference evidence="2" key="1">
    <citation type="submission" date="2017-02" db="EMBL/GenBank/DDBJ databases">
        <title>Draft Genome Sequence of the Salt Water Bacterium Oceanospirillum linum ATCC 11336.</title>
        <authorList>
            <person name="Trachtenberg A.M."/>
            <person name="Carney J.G."/>
            <person name="Linnane J.D."/>
            <person name="Rheaume B.A."/>
            <person name="Pitts N.L."/>
            <person name="Mykles D.L."/>
            <person name="Maclea K.S."/>
        </authorList>
    </citation>
    <scope>NUCLEOTIDE SEQUENCE [LARGE SCALE GENOMIC DNA]</scope>
    <source>
        <strain evidence="2">ATCC 11336</strain>
    </source>
</reference>
<sequence>MSNELEEKTLNLYPIDYPFETLVSRITAETPKTVLNPDFQRKYKWDKDGWGRASKFIESCLMRIPLPSCYFAEDDDRRQLVIDGVQRLTTIARFFNDEFALEGMTTFKNLEGKKFSELGDLQAELESTTIRCIVLRKENPKKLIREIFARLNQGAVELSAQEIRHAIYPGALDDLLVELAEIDEIKNFGIVDGGNRVRNDREPEEQVLRFFAFLEDLQLAEFNDVLSDFLDSYMEHNFEATDKEIDQLRNQFNSALKNCKDVFGEDLFLDATRDRPKQGMIHYDLLMLTVGLLDPKLVLTNKEKIKSAYDQLCKSDDFRRTLSGGLQKKRPF</sequence>
<dbReference type="PANTHER" id="PTHR39639">
    <property type="entry name" value="CHROMOSOME 16, WHOLE GENOME SHOTGUN SEQUENCE"/>
    <property type="match status" value="1"/>
</dbReference>
<gene>
    <name evidence="2" type="ORF">BTA35_0211065</name>
</gene>
<protein>
    <recommendedName>
        <fullName evidence="1">GmrSD restriction endonucleases N-terminal domain-containing protein</fullName>
    </recommendedName>
</protein>
<name>A0A1T1HAI0_OCELI</name>
<evidence type="ECO:0000259" key="1">
    <source>
        <dbReference type="Pfam" id="PF03235"/>
    </source>
</evidence>
<accession>A0A1T1HAI0</accession>
<evidence type="ECO:0000313" key="2">
    <source>
        <dbReference type="EMBL" id="OOV86832.1"/>
    </source>
</evidence>
<comment type="caution">
    <text evidence="2">The sequence shown here is derived from an EMBL/GenBank/DDBJ whole genome shotgun (WGS) entry which is preliminary data.</text>
</comment>
<dbReference type="InterPro" id="IPR004919">
    <property type="entry name" value="GmrSD_N"/>
</dbReference>
<organism evidence="2 3">
    <name type="scientific">Oceanospirillum linum</name>
    <dbReference type="NCBI Taxonomy" id="966"/>
    <lineage>
        <taxon>Bacteria</taxon>
        <taxon>Pseudomonadati</taxon>
        <taxon>Pseudomonadota</taxon>
        <taxon>Gammaproteobacteria</taxon>
        <taxon>Oceanospirillales</taxon>
        <taxon>Oceanospirillaceae</taxon>
        <taxon>Oceanospirillum</taxon>
    </lineage>
</organism>
<keyword evidence="3" id="KW-1185">Reference proteome</keyword>
<dbReference type="Proteomes" id="UP000190064">
    <property type="component" value="Unassembled WGS sequence"/>
</dbReference>
<proteinExistence type="predicted"/>
<evidence type="ECO:0000313" key="3">
    <source>
        <dbReference type="Proteomes" id="UP000190064"/>
    </source>
</evidence>
<dbReference type="STRING" id="966.BTA35_0211065"/>
<dbReference type="Pfam" id="PF03235">
    <property type="entry name" value="GmrSD_N"/>
    <property type="match status" value="1"/>
</dbReference>
<dbReference type="AlphaFoldDB" id="A0A1T1HAI0"/>
<dbReference type="RefSeq" id="WP_078319883.1">
    <property type="nucleotide sequence ID" value="NZ_MTSD02000004.1"/>
</dbReference>